<protein>
    <submittedName>
        <fullName evidence="2">Uncharacterized protein</fullName>
    </submittedName>
</protein>
<feature type="transmembrane region" description="Helical" evidence="1">
    <location>
        <begin position="78"/>
        <end position="98"/>
    </location>
</feature>
<proteinExistence type="predicted"/>
<accession>A0A2A2WMN5</accession>
<feature type="transmembrane region" description="Helical" evidence="1">
    <location>
        <begin position="44"/>
        <end position="66"/>
    </location>
</feature>
<dbReference type="AlphaFoldDB" id="A0A2A2WMN5"/>
<feature type="transmembrane region" description="Helical" evidence="1">
    <location>
        <begin position="135"/>
        <end position="152"/>
    </location>
</feature>
<keyword evidence="1" id="KW-1133">Transmembrane helix</keyword>
<sequence>MSTFFTGRALRIALPMVAGAVVLGYLSAVSDNVYSQASLSSARWFLYAIAGIANDFAVWLALASFVAWRCGTRLWQSVAWSILFSLGAIAAYLVWSPILAPGNYMVESPAAYAVWGVLALAGGAVGGLSGHLARHWPAALLPLYVLAIYRVMSGHGAWSSTLGAAHHVALVLIAAAVAGYWIVSAARWARRHRASQVGAARVDVRLRRVRSAVPRCGEWQSSAPSPAPAPAGRLYIM</sequence>
<reference evidence="3" key="1">
    <citation type="submission" date="2017-09" db="EMBL/GenBank/DDBJ databases">
        <authorList>
            <person name="Zhang Y."/>
            <person name="Huang X."/>
            <person name="Liu J."/>
            <person name="Lu L."/>
            <person name="Peng K."/>
        </authorList>
    </citation>
    <scope>NUCLEOTIDE SEQUENCE [LARGE SCALE GENOMIC DNA]</scope>
    <source>
        <strain evidence="3">S-XJ-1</strain>
    </source>
</reference>
<keyword evidence="1" id="KW-0812">Transmembrane</keyword>
<feature type="transmembrane region" description="Helical" evidence="1">
    <location>
        <begin position="164"/>
        <end position="183"/>
    </location>
</feature>
<comment type="caution">
    <text evidence="2">The sequence shown here is derived from an EMBL/GenBank/DDBJ whole genome shotgun (WGS) entry which is preliminary data.</text>
</comment>
<evidence type="ECO:0000256" key="1">
    <source>
        <dbReference type="SAM" id="Phobius"/>
    </source>
</evidence>
<evidence type="ECO:0000313" key="3">
    <source>
        <dbReference type="Proteomes" id="UP000218810"/>
    </source>
</evidence>
<keyword evidence="3" id="KW-1185">Reference proteome</keyword>
<feature type="transmembrane region" description="Helical" evidence="1">
    <location>
        <begin position="110"/>
        <end position="128"/>
    </location>
</feature>
<dbReference type="Proteomes" id="UP000218810">
    <property type="component" value="Unassembled WGS sequence"/>
</dbReference>
<name>A0A2A2WMN5_9ACTN</name>
<evidence type="ECO:0000313" key="2">
    <source>
        <dbReference type="EMBL" id="PAY22313.1"/>
    </source>
</evidence>
<organism evidence="2 3">
    <name type="scientific">Dietzia natronolimnaea</name>
    <dbReference type="NCBI Taxonomy" id="161920"/>
    <lineage>
        <taxon>Bacteria</taxon>
        <taxon>Bacillati</taxon>
        <taxon>Actinomycetota</taxon>
        <taxon>Actinomycetes</taxon>
        <taxon>Mycobacteriales</taxon>
        <taxon>Dietziaceae</taxon>
        <taxon>Dietzia</taxon>
    </lineage>
</organism>
<gene>
    <name evidence="2" type="ORF">CEY15_14550</name>
</gene>
<keyword evidence="1" id="KW-0472">Membrane</keyword>
<dbReference type="EMBL" id="NTGA01000026">
    <property type="protein sequence ID" value="PAY22313.1"/>
    <property type="molecule type" value="Genomic_DNA"/>
</dbReference>